<feature type="signal peptide" evidence="4">
    <location>
        <begin position="1"/>
        <end position="24"/>
    </location>
</feature>
<evidence type="ECO:0000256" key="3">
    <source>
        <dbReference type="SAM" id="MobiDB-lite"/>
    </source>
</evidence>
<evidence type="ECO:0000256" key="4">
    <source>
        <dbReference type="SAM" id="SignalP"/>
    </source>
</evidence>
<dbReference type="EMBL" id="DXEK01000015">
    <property type="protein sequence ID" value="HIX76157.1"/>
    <property type="molecule type" value="Genomic_DNA"/>
</dbReference>
<sequence length="272" mass="30984">MKRRRGEKKAVWAAALTVSFLAAAAVCFPVWVQNRLADDEKEHLLKDYLEQEDPEKTGEPDGTERNESTDSEMDPKQSRSPDPLLRQFDFEGLQEVNPEIVGWIYVPGTQIDYPVCRGTDDSYYLTHTAENRENALGAIFVPSATDEKLSDAHVLFYGHNMKSGKMFGDLSSYYEESFRKEYPYVYVYTPETSSRCIVYSVFQTDAAGSAFTIGYQFGTEQYENWQEDTVQTSIYDCGYLPNSRQQIFTLSTCTDSGMEQDRLVVHCAVLTE</sequence>
<feature type="active site" description="Proton donor/acceptor" evidence="2">
    <location>
        <position position="159"/>
    </location>
</feature>
<evidence type="ECO:0000313" key="5">
    <source>
        <dbReference type="EMBL" id="HIX76157.1"/>
    </source>
</evidence>
<feature type="active site" description="Acyl-thioester intermediate" evidence="2">
    <location>
        <position position="253"/>
    </location>
</feature>
<reference evidence="5" key="1">
    <citation type="journal article" date="2021" name="PeerJ">
        <title>Extensive microbial diversity within the chicken gut microbiome revealed by metagenomics and culture.</title>
        <authorList>
            <person name="Gilroy R."/>
            <person name="Ravi A."/>
            <person name="Getino M."/>
            <person name="Pursley I."/>
            <person name="Horton D.L."/>
            <person name="Alikhan N.F."/>
            <person name="Baker D."/>
            <person name="Gharbi K."/>
            <person name="Hall N."/>
            <person name="Watson M."/>
            <person name="Adriaenssens E.M."/>
            <person name="Foster-Nyarko E."/>
            <person name="Jarju S."/>
            <person name="Secka A."/>
            <person name="Antonio M."/>
            <person name="Oren A."/>
            <person name="Chaudhuri R.R."/>
            <person name="La Ragione R."/>
            <person name="Hildebrand F."/>
            <person name="Pallen M.J."/>
        </authorList>
    </citation>
    <scope>NUCLEOTIDE SEQUENCE</scope>
    <source>
        <strain evidence="5">CHK183-1962</strain>
    </source>
</reference>
<dbReference type="Pfam" id="PF04203">
    <property type="entry name" value="Sortase"/>
    <property type="match status" value="1"/>
</dbReference>
<keyword evidence="1" id="KW-0378">Hydrolase</keyword>
<organism evidence="5 6">
    <name type="scientific">Candidatus Fusicatenibacter merdavium</name>
    <dbReference type="NCBI Taxonomy" id="2838600"/>
    <lineage>
        <taxon>Bacteria</taxon>
        <taxon>Bacillati</taxon>
        <taxon>Bacillota</taxon>
        <taxon>Clostridia</taxon>
        <taxon>Lachnospirales</taxon>
        <taxon>Lachnospiraceae</taxon>
        <taxon>Fusicatenibacter</taxon>
    </lineage>
</organism>
<dbReference type="AlphaFoldDB" id="A0A9D1XB34"/>
<dbReference type="Proteomes" id="UP000886890">
    <property type="component" value="Unassembled WGS sequence"/>
</dbReference>
<dbReference type="InterPro" id="IPR005754">
    <property type="entry name" value="Sortase"/>
</dbReference>
<evidence type="ECO:0000313" key="6">
    <source>
        <dbReference type="Proteomes" id="UP000886890"/>
    </source>
</evidence>
<protein>
    <submittedName>
        <fullName evidence="5">Class B sortase</fullName>
    </submittedName>
</protein>
<dbReference type="Gene3D" id="2.40.260.10">
    <property type="entry name" value="Sortase"/>
    <property type="match status" value="1"/>
</dbReference>
<accession>A0A9D1XB34</accession>
<proteinExistence type="predicted"/>
<evidence type="ECO:0000256" key="1">
    <source>
        <dbReference type="ARBA" id="ARBA00022801"/>
    </source>
</evidence>
<keyword evidence="4" id="KW-0732">Signal</keyword>
<feature type="chain" id="PRO_5039461217" evidence="4">
    <location>
        <begin position="25"/>
        <end position="272"/>
    </location>
</feature>
<evidence type="ECO:0000256" key="2">
    <source>
        <dbReference type="PIRSR" id="PIRSR605754-1"/>
    </source>
</evidence>
<dbReference type="GO" id="GO:0016787">
    <property type="term" value="F:hydrolase activity"/>
    <property type="evidence" value="ECO:0007669"/>
    <property type="project" value="UniProtKB-KW"/>
</dbReference>
<comment type="caution">
    <text evidence="5">The sequence shown here is derived from an EMBL/GenBank/DDBJ whole genome shotgun (WGS) entry which is preliminary data.</text>
</comment>
<dbReference type="InterPro" id="IPR023365">
    <property type="entry name" value="Sortase_dom-sf"/>
</dbReference>
<feature type="region of interest" description="Disordered" evidence="3">
    <location>
        <begin position="47"/>
        <end position="84"/>
    </location>
</feature>
<name>A0A9D1XB34_9FIRM</name>
<feature type="compositionally biased region" description="Basic and acidic residues" evidence="3">
    <location>
        <begin position="47"/>
        <end position="79"/>
    </location>
</feature>
<dbReference type="InterPro" id="IPR009835">
    <property type="entry name" value="SrtB"/>
</dbReference>
<gene>
    <name evidence="5" type="ORF">H9734_00955</name>
</gene>
<reference evidence="5" key="2">
    <citation type="submission" date="2021-04" db="EMBL/GenBank/DDBJ databases">
        <authorList>
            <person name="Gilroy R."/>
        </authorList>
    </citation>
    <scope>NUCLEOTIDE SEQUENCE</scope>
    <source>
        <strain evidence="5">CHK183-1962</strain>
    </source>
</reference>
<dbReference type="CDD" id="cd05826">
    <property type="entry name" value="Sortase_B"/>
    <property type="match status" value="1"/>
</dbReference>
<dbReference type="SUPFAM" id="SSF63817">
    <property type="entry name" value="Sortase"/>
    <property type="match status" value="1"/>
</dbReference>